<gene>
    <name evidence="1" type="ORF">Naga_100051g30</name>
</gene>
<dbReference type="GO" id="GO:0005868">
    <property type="term" value="C:cytoplasmic dynein complex"/>
    <property type="evidence" value="ECO:0007669"/>
    <property type="project" value="TreeGrafter"/>
</dbReference>
<organism evidence="1 2">
    <name type="scientific">Nannochloropsis gaditana</name>
    <dbReference type="NCBI Taxonomy" id="72520"/>
    <lineage>
        <taxon>Eukaryota</taxon>
        <taxon>Sar</taxon>
        <taxon>Stramenopiles</taxon>
        <taxon>Ochrophyta</taxon>
        <taxon>Eustigmatophyceae</taxon>
        <taxon>Eustigmatales</taxon>
        <taxon>Monodopsidaceae</taxon>
        <taxon>Nannochloropsis</taxon>
    </lineage>
</organism>
<evidence type="ECO:0000313" key="1">
    <source>
        <dbReference type="EMBL" id="EWM21844.1"/>
    </source>
</evidence>
<dbReference type="AlphaFoldDB" id="W7TM92"/>
<dbReference type="OrthoDB" id="10059120at2759"/>
<evidence type="ECO:0000313" key="2">
    <source>
        <dbReference type="Proteomes" id="UP000019335"/>
    </source>
</evidence>
<dbReference type="PANTHER" id="PTHR21255:SF4">
    <property type="entry name" value="DYNEIN LIGHT CHAIN TCTEX-TYPE"/>
    <property type="match status" value="1"/>
</dbReference>
<dbReference type="GO" id="GO:0007018">
    <property type="term" value="P:microtubule-based movement"/>
    <property type="evidence" value="ECO:0007669"/>
    <property type="project" value="TreeGrafter"/>
</dbReference>
<dbReference type="InterPro" id="IPR005334">
    <property type="entry name" value="Tctex-1-like"/>
</dbReference>
<reference evidence="1 2" key="1">
    <citation type="journal article" date="2014" name="Mol. Plant">
        <title>Chromosome Scale Genome Assembly and Transcriptome Profiling of Nannochloropsis gaditana in Nitrogen Depletion.</title>
        <authorList>
            <person name="Corteggiani Carpinelli E."/>
            <person name="Telatin A."/>
            <person name="Vitulo N."/>
            <person name="Forcato C."/>
            <person name="D'Angelo M."/>
            <person name="Schiavon R."/>
            <person name="Vezzi A."/>
            <person name="Giacometti G.M."/>
            <person name="Morosinotto T."/>
            <person name="Valle G."/>
        </authorList>
    </citation>
    <scope>NUCLEOTIDE SEQUENCE [LARGE SCALE GENOMIC DNA]</scope>
    <source>
        <strain evidence="1 2">B-31</strain>
    </source>
</reference>
<name>W7TM92_9STRA</name>
<dbReference type="Pfam" id="PF03645">
    <property type="entry name" value="Tctex-1"/>
    <property type="match status" value="1"/>
</dbReference>
<dbReference type="GO" id="GO:0045505">
    <property type="term" value="F:dynein intermediate chain binding"/>
    <property type="evidence" value="ECO:0007669"/>
    <property type="project" value="TreeGrafter"/>
</dbReference>
<dbReference type="Proteomes" id="UP000019335">
    <property type="component" value="Unassembled WGS sequence"/>
</dbReference>
<comment type="caution">
    <text evidence="1">The sequence shown here is derived from an EMBL/GenBank/DDBJ whole genome shotgun (WGS) entry which is preliminary data.</text>
</comment>
<protein>
    <submittedName>
        <fullName evidence="1">Light tctex-type 1</fullName>
    </submittedName>
</protein>
<accession>W7TM92</accession>
<dbReference type="InterPro" id="IPR038586">
    <property type="entry name" value="Tctex-1-like_sf"/>
</dbReference>
<keyword evidence="2" id="KW-1185">Reference proteome</keyword>
<dbReference type="PANTHER" id="PTHR21255">
    <property type="entry name" value="T-COMPLEX-ASSOCIATED-TESTIS-EXPRESSED 1/ DYNEIN LIGHT CHAIN"/>
    <property type="match status" value="1"/>
</dbReference>
<dbReference type="CDD" id="cd21455">
    <property type="entry name" value="DLC-like_DYNLT1_DYNLT3"/>
    <property type="match status" value="1"/>
</dbReference>
<proteinExistence type="predicted"/>
<sequence>MTSQNDLLHEINDIVQSSVEAILGTSMYSSNKVNDWVQTILDTCLREFVALNRPCKYLLTSVLSQKNGAGFRSISSEFWDDRSDCSYVVHWENEHMHCIVTIYVIALDINGPILSGDGATAAGATAKQLSQAVERCSTVYLDDEKDQTEDTAGV</sequence>
<dbReference type="GO" id="GO:0005737">
    <property type="term" value="C:cytoplasm"/>
    <property type="evidence" value="ECO:0007669"/>
    <property type="project" value="TreeGrafter"/>
</dbReference>
<dbReference type="EMBL" id="AZIL01002355">
    <property type="protein sequence ID" value="EWM21844.1"/>
    <property type="molecule type" value="Genomic_DNA"/>
</dbReference>
<dbReference type="Gene3D" id="3.30.1140.40">
    <property type="entry name" value="Tctex-1"/>
    <property type="match status" value="1"/>
</dbReference>